<comment type="caution">
    <text evidence="2">The sequence shown here is derived from an EMBL/GenBank/DDBJ whole genome shotgun (WGS) entry which is preliminary data.</text>
</comment>
<dbReference type="STRING" id="1798499.A3C95_00395"/>
<dbReference type="EMBL" id="MFLM01000024">
    <property type="protein sequence ID" value="OGG67767.1"/>
    <property type="molecule type" value="Genomic_DNA"/>
</dbReference>
<accession>A0A1F6E2G8</accession>
<dbReference type="AlphaFoldDB" id="A0A1F6E2G8"/>
<evidence type="ECO:0008006" key="4">
    <source>
        <dbReference type="Google" id="ProtNLM"/>
    </source>
</evidence>
<proteinExistence type="predicted"/>
<keyword evidence="1" id="KW-0812">Transmembrane</keyword>
<evidence type="ECO:0000256" key="1">
    <source>
        <dbReference type="SAM" id="Phobius"/>
    </source>
</evidence>
<evidence type="ECO:0000313" key="2">
    <source>
        <dbReference type="EMBL" id="OGG67767.1"/>
    </source>
</evidence>
<dbReference type="Proteomes" id="UP000177107">
    <property type="component" value="Unassembled WGS sequence"/>
</dbReference>
<feature type="transmembrane region" description="Helical" evidence="1">
    <location>
        <begin position="187"/>
        <end position="210"/>
    </location>
</feature>
<gene>
    <name evidence="2" type="ORF">A3C95_00395</name>
</gene>
<name>A0A1F6E2G8_9BACT</name>
<reference evidence="2 3" key="1">
    <citation type="journal article" date="2016" name="Nat. Commun.">
        <title>Thousands of microbial genomes shed light on interconnected biogeochemical processes in an aquifer system.</title>
        <authorList>
            <person name="Anantharaman K."/>
            <person name="Brown C.T."/>
            <person name="Hug L.A."/>
            <person name="Sharon I."/>
            <person name="Castelle C.J."/>
            <person name="Probst A.J."/>
            <person name="Thomas B.C."/>
            <person name="Singh A."/>
            <person name="Wilkins M.J."/>
            <person name="Karaoz U."/>
            <person name="Brodie E.L."/>
            <person name="Williams K.H."/>
            <person name="Hubbard S.S."/>
            <person name="Banfield J.F."/>
        </authorList>
    </citation>
    <scope>NUCLEOTIDE SEQUENCE [LARGE SCALE GENOMIC DNA]</scope>
</reference>
<protein>
    <recommendedName>
        <fullName evidence="4">Helix-turn-helix domain-containing protein</fullName>
    </recommendedName>
</protein>
<keyword evidence="1" id="KW-1133">Transmembrane helix</keyword>
<sequence>MDELIIGEEKYVSSKRAAELTGYAKDYIGQLCREGRVEARLVGRSWYVREAAIKDHRFGAENAVKSDDTLKPVADTTNIDSSWEKPKYEPEETYEVPRLAEKNVKEESEIVEEIQQEDAEDTATKMQEAWRTWFAERQQDKEQPQSVEIHKLPEEAEFELEPEAEPYIEPERESGEAMKIVEKPIKIGTFLGLRVAMLILALGAVITATLGSGFVDTRGFDVAAIQFVAGERSFSK</sequence>
<keyword evidence="1" id="KW-0472">Membrane</keyword>
<evidence type="ECO:0000313" key="3">
    <source>
        <dbReference type="Proteomes" id="UP000177107"/>
    </source>
</evidence>
<organism evidence="2 3">
    <name type="scientific">Candidatus Kaiserbacteria bacterium RIFCSPHIGHO2_02_FULL_56_30</name>
    <dbReference type="NCBI Taxonomy" id="1798499"/>
    <lineage>
        <taxon>Bacteria</taxon>
        <taxon>Candidatus Kaiseribacteriota</taxon>
    </lineage>
</organism>